<feature type="region of interest" description="Disordered" evidence="2">
    <location>
        <begin position="1"/>
        <end position="20"/>
    </location>
</feature>
<dbReference type="OrthoDB" id="5857585at2759"/>
<evidence type="ECO:0000313" key="3">
    <source>
        <dbReference type="EMBL" id="VDK40551.1"/>
    </source>
</evidence>
<name>A0A183D4P6_9BILA</name>
<dbReference type="EMBL" id="UYRT01006446">
    <property type="protein sequence ID" value="VDK40551.1"/>
    <property type="molecule type" value="Genomic_DNA"/>
</dbReference>
<keyword evidence="4" id="KW-1185">Reference proteome</keyword>
<keyword evidence="1" id="KW-0175">Coiled coil</keyword>
<reference evidence="3 4" key="2">
    <citation type="submission" date="2018-11" db="EMBL/GenBank/DDBJ databases">
        <authorList>
            <consortium name="Pathogen Informatics"/>
        </authorList>
    </citation>
    <scope>NUCLEOTIDE SEQUENCE [LARGE SCALE GENOMIC DNA]</scope>
</reference>
<proteinExistence type="predicted"/>
<dbReference type="AlphaFoldDB" id="A0A183D4P6"/>
<accession>A0A183D4P6</accession>
<feature type="coiled-coil region" evidence="1">
    <location>
        <begin position="213"/>
        <end position="240"/>
    </location>
</feature>
<sequence length="277" mass="31991">MEDKSALRKSILNMSEEDAKKARAAEEVTFFEQSRNKMRRLGTVSALSSKFVQPEIKPETYKYKRSPLLETKDGTWPKRTYAPVIKPEINDSFDKQAGCTKTFSTFQIQHHLFPFSKFVFMTNCYHRVSDIRGFKLLAFLEEENITALSTDKMEEIRAKMETGNTLLSNQFADLKRGIASLADDARRATLEEKHKQLLLEAGETFEKAGNDFKKWRENRTAEYQKELEKQEQELHRQKAQKTQPLAKAPAPVKKSLFLAFRTGLYSANSSFLMIQKL</sequence>
<gene>
    <name evidence="3" type="ORF">GPUH_LOCUS3687</name>
</gene>
<evidence type="ECO:0000313" key="4">
    <source>
        <dbReference type="Proteomes" id="UP000271098"/>
    </source>
</evidence>
<protein>
    <submittedName>
        <fullName evidence="3 5">Uncharacterized protein</fullName>
    </submittedName>
</protein>
<evidence type="ECO:0000313" key="5">
    <source>
        <dbReference type="WBParaSite" id="GPUH_0000369401-mRNA-1"/>
    </source>
</evidence>
<evidence type="ECO:0000256" key="1">
    <source>
        <dbReference type="SAM" id="Coils"/>
    </source>
</evidence>
<organism evidence="5">
    <name type="scientific">Gongylonema pulchrum</name>
    <dbReference type="NCBI Taxonomy" id="637853"/>
    <lineage>
        <taxon>Eukaryota</taxon>
        <taxon>Metazoa</taxon>
        <taxon>Ecdysozoa</taxon>
        <taxon>Nematoda</taxon>
        <taxon>Chromadorea</taxon>
        <taxon>Rhabditida</taxon>
        <taxon>Spirurina</taxon>
        <taxon>Spiruromorpha</taxon>
        <taxon>Spiruroidea</taxon>
        <taxon>Gongylonematidae</taxon>
        <taxon>Gongylonema</taxon>
    </lineage>
</organism>
<evidence type="ECO:0000256" key="2">
    <source>
        <dbReference type="SAM" id="MobiDB-lite"/>
    </source>
</evidence>
<reference evidence="5" key="1">
    <citation type="submission" date="2016-06" db="UniProtKB">
        <authorList>
            <consortium name="WormBaseParasite"/>
        </authorList>
    </citation>
    <scope>IDENTIFICATION</scope>
</reference>
<dbReference type="WBParaSite" id="GPUH_0000369401-mRNA-1">
    <property type="protein sequence ID" value="GPUH_0000369401-mRNA-1"/>
    <property type="gene ID" value="GPUH_0000369401"/>
</dbReference>
<dbReference type="Proteomes" id="UP000271098">
    <property type="component" value="Unassembled WGS sequence"/>
</dbReference>